<dbReference type="PIRSF" id="PIRSF000148">
    <property type="entry name" value="ASA_dh"/>
    <property type="match status" value="1"/>
</dbReference>
<evidence type="ECO:0000256" key="12">
    <source>
        <dbReference type="ARBA" id="ARBA00023002"/>
    </source>
</evidence>
<dbReference type="Pfam" id="PF01118">
    <property type="entry name" value="Semialdhyde_dh"/>
    <property type="match status" value="1"/>
</dbReference>
<feature type="binding site" evidence="16">
    <location>
        <position position="107"/>
    </location>
    <ligand>
        <name>phosphate</name>
        <dbReference type="ChEBI" id="CHEBI:43474"/>
    </ligand>
</feature>
<dbReference type="PANTHER" id="PTHR46278:SF4">
    <property type="entry name" value="ASPARTATE-SEMIALDEHYDE DEHYDROGENASE"/>
    <property type="match status" value="1"/>
</dbReference>
<dbReference type="AlphaFoldDB" id="A0A2T3QN99"/>
<keyword evidence="8 16" id="KW-0028">Amino-acid biosynthesis</keyword>
<evidence type="ECO:0000256" key="11">
    <source>
        <dbReference type="ARBA" id="ARBA00022915"/>
    </source>
</evidence>
<evidence type="ECO:0000313" key="20">
    <source>
        <dbReference type="Proteomes" id="UP000251647"/>
    </source>
</evidence>
<evidence type="ECO:0000256" key="6">
    <source>
        <dbReference type="ARBA" id="ARBA00011738"/>
    </source>
</evidence>
<dbReference type="UniPathway" id="UPA00051">
    <property type="reaction ID" value="UER00464"/>
</dbReference>
<feature type="active site" description="Acyl-thioester intermediate" evidence="16 17">
    <location>
        <position position="140"/>
    </location>
</feature>
<gene>
    <name evidence="19" type="primary">asd1_2</name>
    <name evidence="16" type="synonym">asd</name>
    <name evidence="19" type="ORF">NCTC11647_03458</name>
</gene>
<feature type="binding site" evidence="16">
    <location>
        <position position="167"/>
    </location>
    <ligand>
        <name>substrate</name>
    </ligand>
</feature>
<dbReference type="InterPro" id="IPR011534">
    <property type="entry name" value="Asp_ADH_gamma-type"/>
</dbReference>
<dbReference type="GO" id="GO:0046983">
    <property type="term" value="F:protein dimerization activity"/>
    <property type="evidence" value="ECO:0007669"/>
    <property type="project" value="InterPro"/>
</dbReference>
<feature type="binding site" evidence="16">
    <location>
        <begin position="11"/>
        <end position="14"/>
    </location>
    <ligand>
        <name>NADP(+)</name>
        <dbReference type="ChEBI" id="CHEBI:58349"/>
    </ligand>
</feature>
<dbReference type="GO" id="GO:0004073">
    <property type="term" value="F:aspartate-semialdehyde dehydrogenase activity"/>
    <property type="evidence" value="ECO:0007669"/>
    <property type="project" value="UniProtKB-UniRule"/>
</dbReference>
<dbReference type="OrthoDB" id="9022717at2"/>
<comment type="subunit">
    <text evidence="6 16">Homodimer.</text>
</comment>
<dbReference type="InterPro" id="IPR000534">
    <property type="entry name" value="Semialdehyde_DH_NAD-bd"/>
</dbReference>
<dbReference type="NCBIfam" id="TIGR01745">
    <property type="entry name" value="asd_gamma"/>
    <property type="match status" value="1"/>
</dbReference>
<feature type="binding site" evidence="16">
    <location>
        <begin position="170"/>
        <end position="171"/>
    </location>
    <ligand>
        <name>NADP(+)</name>
        <dbReference type="ChEBI" id="CHEBI:58349"/>
    </ligand>
</feature>
<dbReference type="UniPathway" id="UPA00034">
    <property type="reaction ID" value="UER00016"/>
</dbReference>
<evidence type="ECO:0000256" key="8">
    <source>
        <dbReference type="ARBA" id="ARBA00022605"/>
    </source>
</evidence>
<feature type="binding site" evidence="16">
    <location>
        <position position="248"/>
    </location>
    <ligand>
        <name>phosphate</name>
        <dbReference type="ChEBI" id="CHEBI:43474"/>
    </ligand>
</feature>
<dbReference type="GO" id="GO:0050661">
    <property type="term" value="F:NADP binding"/>
    <property type="evidence" value="ECO:0007669"/>
    <property type="project" value="UniProtKB-UniRule"/>
</dbReference>
<evidence type="ECO:0000259" key="18">
    <source>
        <dbReference type="SMART" id="SM00859"/>
    </source>
</evidence>
<dbReference type="GO" id="GO:0009097">
    <property type="term" value="P:isoleucine biosynthetic process"/>
    <property type="evidence" value="ECO:0007669"/>
    <property type="project" value="InterPro"/>
</dbReference>
<dbReference type="GO" id="GO:0009088">
    <property type="term" value="P:threonine biosynthetic process"/>
    <property type="evidence" value="ECO:0007669"/>
    <property type="project" value="UniProtKB-UniRule"/>
</dbReference>
<evidence type="ECO:0000256" key="9">
    <source>
        <dbReference type="ARBA" id="ARBA00022697"/>
    </source>
</evidence>
<evidence type="ECO:0000313" key="19">
    <source>
        <dbReference type="EMBL" id="SPY44511.1"/>
    </source>
</evidence>
<dbReference type="GO" id="GO:0071266">
    <property type="term" value="P:'de novo' L-methionine biosynthetic process"/>
    <property type="evidence" value="ECO:0007669"/>
    <property type="project" value="UniProtKB-UniRule"/>
</dbReference>
<keyword evidence="9 16" id="KW-0791">Threonine biosynthesis</keyword>
<protein>
    <recommendedName>
        <fullName evidence="7 16">Aspartate-semialdehyde dehydrogenase</fullName>
        <shortName evidence="16">ASA dehydrogenase</shortName>
        <shortName evidence="16">ASADH</shortName>
        <ecNumber evidence="7 16">1.2.1.11</ecNumber>
    </recommendedName>
    <alternativeName>
        <fullName evidence="16">Aspartate-beta-semialdehyde dehydrogenase</fullName>
    </alternativeName>
</protein>
<evidence type="ECO:0000256" key="1">
    <source>
        <dbReference type="ARBA" id="ARBA00002492"/>
    </source>
</evidence>
<dbReference type="SMART" id="SM00859">
    <property type="entry name" value="Semialdhyde_dh"/>
    <property type="match status" value="1"/>
</dbReference>
<name>A0A2T3QN99_PHODM</name>
<sequence>MKLKVGFIGWRGMVGSVLIQRMLEEQDFANIETVFFSTSQVGQQIPSWIKTITKTESNLADAYDLEQLRQLDIIVTCQGGDYTNKTYQPLRQLGWNGYWIDAASSLRMADDSIIVLDPINQDQIHNGIQQGIKTYVGGNCTVSLMLMAIGGLYQAGLVEWMTSQTYQAASGAGAQNMRELIEQMGSIYSSVNTELQAATSILDIDRMVATRLREAEFPTAAFGAPLAGSLIPWIDCALENGQTKEEWKGGVETNKILGTAAKPIAIDGTCVRIGAMRCHSQALTIKLTRPVPLDEIEQIIASHNPWVKVIPNTKEATLSELTPAKVTGTLSIPVGRIRKLAMGEDYLNVFTVGDQLLWGAAEPLRRMLNIIVDQHNAK</sequence>
<evidence type="ECO:0000256" key="15">
    <source>
        <dbReference type="ARBA" id="ARBA00047891"/>
    </source>
</evidence>
<dbReference type="EC" id="1.2.1.11" evidence="7 16"/>
<dbReference type="Proteomes" id="UP000251647">
    <property type="component" value="Unassembled WGS sequence"/>
</dbReference>
<keyword evidence="13 16" id="KW-0457">Lysine biosynthesis</keyword>
<dbReference type="GO" id="GO:0009089">
    <property type="term" value="P:lysine biosynthetic process via diaminopimelate"/>
    <property type="evidence" value="ECO:0007669"/>
    <property type="project" value="UniProtKB-UniRule"/>
</dbReference>
<accession>A0A2T3QN99</accession>
<keyword evidence="14 16" id="KW-0486">Methionine biosynthesis</keyword>
<comment type="similarity">
    <text evidence="5 16">Belongs to the aspartate-semialdehyde dehydrogenase family.</text>
</comment>
<dbReference type="InterPro" id="IPR036291">
    <property type="entry name" value="NAD(P)-bd_dom_sf"/>
</dbReference>
<reference evidence="19 20" key="1">
    <citation type="submission" date="2018-06" db="EMBL/GenBank/DDBJ databases">
        <authorList>
            <consortium name="Pathogen Informatics"/>
            <person name="Doyle S."/>
        </authorList>
    </citation>
    <scope>NUCLEOTIDE SEQUENCE [LARGE SCALE GENOMIC DNA]</scope>
    <source>
        <strain evidence="19 20">NCTC11647</strain>
    </source>
</reference>
<feature type="active site" description="Proton acceptor" evidence="16 17">
    <location>
        <position position="279"/>
    </location>
</feature>
<dbReference type="GO" id="GO:0019877">
    <property type="term" value="P:diaminopimelate biosynthetic process"/>
    <property type="evidence" value="ECO:0007669"/>
    <property type="project" value="UniProtKB-UniRule"/>
</dbReference>
<comment type="pathway">
    <text evidence="4 16">Amino-acid biosynthesis; L-threonine biosynthesis; L-threonine from L-aspartate: step 2/5.</text>
</comment>
<evidence type="ECO:0000256" key="4">
    <source>
        <dbReference type="ARBA" id="ARBA00005097"/>
    </source>
</evidence>
<dbReference type="GO" id="GO:0051287">
    <property type="term" value="F:NAD binding"/>
    <property type="evidence" value="ECO:0007669"/>
    <property type="project" value="InterPro"/>
</dbReference>
<comment type="pathway">
    <text evidence="2 16">Amino-acid biosynthesis; L-methionine biosynthesis via de novo pathway; L-homoserine from L-aspartate: step 2/3.</text>
</comment>
<evidence type="ECO:0000256" key="14">
    <source>
        <dbReference type="ARBA" id="ARBA00023167"/>
    </source>
</evidence>
<keyword evidence="10 16" id="KW-0521">NADP</keyword>
<keyword evidence="12 16" id="KW-0560">Oxidoreductase</keyword>
<comment type="caution">
    <text evidence="16">Lacks conserved residue(s) required for the propagation of feature annotation.</text>
</comment>
<dbReference type="SUPFAM" id="SSF55347">
    <property type="entry name" value="Glyceraldehyde-3-phosphate dehydrogenase-like, C-terminal domain"/>
    <property type="match status" value="1"/>
</dbReference>
<dbReference type="InterPro" id="IPR012280">
    <property type="entry name" value="Semialdhyde_DH_dimer_dom"/>
</dbReference>
<organism evidence="19 20">
    <name type="scientific">Photobacterium damselae</name>
    <dbReference type="NCBI Taxonomy" id="38293"/>
    <lineage>
        <taxon>Bacteria</taxon>
        <taxon>Pseudomonadati</taxon>
        <taxon>Pseudomonadota</taxon>
        <taxon>Gammaproteobacteria</taxon>
        <taxon>Vibrionales</taxon>
        <taxon>Vibrionaceae</taxon>
        <taxon>Photobacterium</taxon>
    </lineage>
</organism>
<evidence type="ECO:0000256" key="13">
    <source>
        <dbReference type="ARBA" id="ARBA00023154"/>
    </source>
</evidence>
<evidence type="ECO:0000256" key="7">
    <source>
        <dbReference type="ARBA" id="ARBA00013120"/>
    </source>
</evidence>
<dbReference type="InterPro" id="IPR012080">
    <property type="entry name" value="Asp_semialdehyde_DH"/>
</dbReference>
<dbReference type="Pfam" id="PF02774">
    <property type="entry name" value="Semialdhyde_dhC"/>
    <property type="match status" value="1"/>
</dbReference>
<dbReference type="Gene3D" id="3.30.360.10">
    <property type="entry name" value="Dihydrodipicolinate Reductase, domain 2"/>
    <property type="match status" value="1"/>
</dbReference>
<dbReference type="SUPFAM" id="SSF51735">
    <property type="entry name" value="NAD(P)-binding Rossmann-fold domains"/>
    <property type="match status" value="1"/>
</dbReference>
<evidence type="ECO:0000256" key="5">
    <source>
        <dbReference type="ARBA" id="ARBA00010584"/>
    </source>
</evidence>
<comment type="pathway">
    <text evidence="3 16">Amino-acid biosynthesis; L-lysine biosynthesis via DAP pathway; (S)-tetrahydrodipicolinate from L-aspartate: step 2/4.</text>
</comment>
<evidence type="ECO:0000256" key="3">
    <source>
        <dbReference type="ARBA" id="ARBA00005076"/>
    </source>
</evidence>
<dbReference type="UniPathway" id="UPA00050">
    <property type="reaction ID" value="UER00463"/>
</dbReference>
<evidence type="ECO:0000256" key="16">
    <source>
        <dbReference type="HAMAP-Rule" id="MF_02121"/>
    </source>
</evidence>
<feature type="binding site" evidence="16">
    <location>
        <position position="78"/>
    </location>
    <ligand>
        <name>NADP(+)</name>
        <dbReference type="ChEBI" id="CHEBI:58349"/>
    </ligand>
</feature>
<dbReference type="CDD" id="cd23938">
    <property type="entry name" value="ASADH_C_bac_like"/>
    <property type="match status" value="1"/>
</dbReference>
<dbReference type="PANTHER" id="PTHR46278">
    <property type="entry name" value="DEHYDROGENASE, PUTATIVE-RELATED"/>
    <property type="match status" value="1"/>
</dbReference>
<feature type="domain" description="Semialdehyde dehydrogenase NAD-binding" evidence="18">
    <location>
        <begin position="4"/>
        <end position="127"/>
    </location>
</feature>
<comment type="function">
    <text evidence="1 16">Catalyzes the NADPH-dependent formation of L-aspartate-semialdehyde (L-ASA) by the reductive dephosphorylation of L-aspartyl-4-phosphate.</text>
</comment>
<proteinExistence type="inferred from homology"/>
<dbReference type="InterPro" id="IPR000319">
    <property type="entry name" value="Asp-semialdehyde_DH_CS"/>
</dbReference>
<dbReference type="RefSeq" id="WP_005304324.1">
    <property type="nucleotide sequence ID" value="NZ_PYOG01000003.1"/>
</dbReference>
<evidence type="ECO:0000256" key="17">
    <source>
        <dbReference type="PIRSR" id="PIRSR000148-1"/>
    </source>
</evidence>
<feature type="binding site" evidence="16">
    <location>
        <position position="355"/>
    </location>
    <ligand>
        <name>NADP(+)</name>
        <dbReference type="ChEBI" id="CHEBI:58349"/>
    </ligand>
</feature>
<evidence type="ECO:0000256" key="10">
    <source>
        <dbReference type="ARBA" id="ARBA00022857"/>
    </source>
</evidence>
<evidence type="ECO:0000256" key="2">
    <source>
        <dbReference type="ARBA" id="ARBA00005021"/>
    </source>
</evidence>
<dbReference type="HAMAP" id="MF_02121">
    <property type="entry name" value="ASADH"/>
    <property type="match status" value="1"/>
</dbReference>
<dbReference type="CDD" id="cd02314">
    <property type="entry name" value="VcASADH1_like_N"/>
    <property type="match status" value="1"/>
</dbReference>
<comment type="catalytic activity">
    <reaction evidence="15 16">
        <text>L-aspartate 4-semialdehyde + phosphate + NADP(+) = 4-phospho-L-aspartate + NADPH + H(+)</text>
        <dbReference type="Rhea" id="RHEA:24284"/>
        <dbReference type="ChEBI" id="CHEBI:15378"/>
        <dbReference type="ChEBI" id="CHEBI:43474"/>
        <dbReference type="ChEBI" id="CHEBI:57535"/>
        <dbReference type="ChEBI" id="CHEBI:57783"/>
        <dbReference type="ChEBI" id="CHEBI:58349"/>
        <dbReference type="ChEBI" id="CHEBI:537519"/>
        <dbReference type="EC" id="1.2.1.11"/>
    </reaction>
</comment>
<keyword evidence="11 16" id="KW-0220">Diaminopimelate biosynthesis</keyword>
<dbReference type="PROSITE" id="PS01103">
    <property type="entry name" value="ASD"/>
    <property type="match status" value="1"/>
</dbReference>
<feature type="binding site" evidence="16">
    <location>
        <position position="245"/>
    </location>
    <ligand>
        <name>substrate</name>
    </ligand>
</feature>
<dbReference type="EMBL" id="UATL01000005">
    <property type="protein sequence ID" value="SPY44511.1"/>
    <property type="molecule type" value="Genomic_DNA"/>
</dbReference>
<dbReference type="NCBIfam" id="NF005144">
    <property type="entry name" value="PRK06598.1"/>
    <property type="match status" value="1"/>
</dbReference>
<dbReference type="Gene3D" id="3.40.50.720">
    <property type="entry name" value="NAD(P)-binding Rossmann-like Domain"/>
    <property type="match status" value="1"/>
</dbReference>
<feature type="binding site" evidence="16">
    <location>
        <position position="272"/>
    </location>
    <ligand>
        <name>substrate</name>
    </ligand>
</feature>